<dbReference type="Proteomes" id="UP001434337">
    <property type="component" value="Chromosome"/>
</dbReference>
<dbReference type="Gene3D" id="3.40.30.10">
    <property type="entry name" value="Glutaredoxin"/>
    <property type="match status" value="1"/>
</dbReference>
<evidence type="ECO:0000313" key="5">
    <source>
        <dbReference type="Proteomes" id="UP001434337"/>
    </source>
</evidence>
<feature type="transmembrane region" description="Helical" evidence="2">
    <location>
        <begin position="27"/>
        <end position="45"/>
    </location>
</feature>
<keyword evidence="5" id="KW-1185">Reference proteome</keyword>
<dbReference type="CDD" id="cd02966">
    <property type="entry name" value="TlpA_like_family"/>
    <property type="match status" value="1"/>
</dbReference>
<dbReference type="InterPro" id="IPR036249">
    <property type="entry name" value="Thioredoxin-like_sf"/>
</dbReference>
<dbReference type="InterPro" id="IPR013766">
    <property type="entry name" value="Thioredoxin_domain"/>
</dbReference>
<sequence>MTGASVTDAGRGAAGGSGSARGGVPGLLYLAGFVAVVVLAVWLLLPPAPSSASVDPGANARPAPTVGQEAPDFTATTLDGRTVSLASLRGTPVWLTFGATWCAPCRVEAPDIEAAHDGRAEILAVYMGEPGATVAPYAQRMGLTFGQIPDADGQLSALYGVRGIPVHYFVDAEGVVRSTRVGILGPETIDAELAAIQPGA</sequence>
<evidence type="ECO:0000313" key="4">
    <source>
        <dbReference type="EMBL" id="WZW98873.1"/>
    </source>
</evidence>
<dbReference type="InterPro" id="IPR000866">
    <property type="entry name" value="AhpC/TSA"/>
</dbReference>
<evidence type="ECO:0000259" key="3">
    <source>
        <dbReference type="PROSITE" id="PS51352"/>
    </source>
</evidence>
<evidence type="ECO:0000256" key="2">
    <source>
        <dbReference type="SAM" id="Phobius"/>
    </source>
</evidence>
<dbReference type="PANTHER" id="PTHR42852">
    <property type="entry name" value="THIOL:DISULFIDE INTERCHANGE PROTEIN DSBE"/>
    <property type="match status" value="1"/>
</dbReference>
<dbReference type="EMBL" id="CP115965">
    <property type="protein sequence ID" value="WZW98873.1"/>
    <property type="molecule type" value="Genomic_DNA"/>
</dbReference>
<dbReference type="PROSITE" id="PS51352">
    <property type="entry name" value="THIOREDOXIN_2"/>
    <property type="match status" value="1"/>
</dbReference>
<feature type="domain" description="Thioredoxin" evidence="3">
    <location>
        <begin position="64"/>
        <end position="200"/>
    </location>
</feature>
<dbReference type="PANTHER" id="PTHR42852:SF13">
    <property type="entry name" value="PROTEIN DIPZ"/>
    <property type="match status" value="1"/>
</dbReference>
<keyword evidence="2" id="KW-1133">Transmembrane helix</keyword>
<dbReference type="InterPro" id="IPR050553">
    <property type="entry name" value="Thioredoxin_ResA/DsbE_sf"/>
</dbReference>
<reference evidence="4 5" key="1">
    <citation type="journal article" date="2023" name="Environ Microbiome">
        <title>A coral-associated actinobacterium mitigates coral bleaching under heat stress.</title>
        <authorList>
            <person name="Li J."/>
            <person name="Zou Y."/>
            <person name="Li Q."/>
            <person name="Zhang J."/>
            <person name="Bourne D.G."/>
            <person name="Lyu Y."/>
            <person name="Liu C."/>
            <person name="Zhang S."/>
        </authorList>
    </citation>
    <scope>NUCLEOTIDE SEQUENCE [LARGE SCALE GENOMIC DNA]</scope>
    <source>
        <strain evidence="4 5">SCSIO 13291</strain>
    </source>
</reference>
<evidence type="ECO:0000256" key="1">
    <source>
        <dbReference type="SAM" id="MobiDB-lite"/>
    </source>
</evidence>
<accession>A0ABZ3C7X1</accession>
<gene>
    <name evidence="4" type="ORF">PCC79_01280</name>
</gene>
<feature type="region of interest" description="Disordered" evidence="1">
    <location>
        <begin position="50"/>
        <end position="72"/>
    </location>
</feature>
<proteinExistence type="predicted"/>
<dbReference type="Pfam" id="PF00578">
    <property type="entry name" value="AhpC-TSA"/>
    <property type="match status" value="1"/>
</dbReference>
<keyword evidence="2" id="KW-0812">Transmembrane</keyword>
<keyword evidence="2" id="KW-0472">Membrane</keyword>
<name>A0ABZ3C7X1_9ACTN</name>
<protein>
    <submittedName>
        <fullName evidence="4">TlpA disulfide reductase family protein</fullName>
    </submittedName>
</protein>
<organism evidence="4 5">
    <name type="scientific">Propioniciclava soli</name>
    <dbReference type="NCBI Taxonomy" id="2775081"/>
    <lineage>
        <taxon>Bacteria</taxon>
        <taxon>Bacillati</taxon>
        <taxon>Actinomycetota</taxon>
        <taxon>Actinomycetes</taxon>
        <taxon>Propionibacteriales</taxon>
        <taxon>Propionibacteriaceae</taxon>
        <taxon>Propioniciclava</taxon>
    </lineage>
</organism>
<dbReference type="RefSeq" id="WP_342372763.1">
    <property type="nucleotide sequence ID" value="NZ_CP115965.1"/>
</dbReference>
<dbReference type="SUPFAM" id="SSF52833">
    <property type="entry name" value="Thioredoxin-like"/>
    <property type="match status" value="1"/>
</dbReference>